<accession>A0AAW9SI21</accession>
<evidence type="ECO:0000256" key="3">
    <source>
        <dbReference type="ARBA" id="ARBA00022801"/>
    </source>
</evidence>
<protein>
    <submittedName>
        <fullName evidence="6">NlpC/P60 family protein</fullName>
    </submittedName>
</protein>
<evidence type="ECO:0000256" key="2">
    <source>
        <dbReference type="ARBA" id="ARBA00022670"/>
    </source>
</evidence>
<dbReference type="GO" id="GO:0008234">
    <property type="term" value="F:cysteine-type peptidase activity"/>
    <property type="evidence" value="ECO:0007669"/>
    <property type="project" value="UniProtKB-KW"/>
</dbReference>
<evidence type="ECO:0000313" key="7">
    <source>
        <dbReference type="Proteomes" id="UP001403385"/>
    </source>
</evidence>
<dbReference type="GO" id="GO:0006508">
    <property type="term" value="P:proteolysis"/>
    <property type="evidence" value="ECO:0007669"/>
    <property type="project" value="UniProtKB-KW"/>
</dbReference>
<comment type="similarity">
    <text evidence="1">Belongs to the peptidase C40 family.</text>
</comment>
<organism evidence="6 7">
    <name type="scientific">Rapidithrix thailandica</name>
    <dbReference type="NCBI Taxonomy" id="413964"/>
    <lineage>
        <taxon>Bacteria</taxon>
        <taxon>Pseudomonadati</taxon>
        <taxon>Bacteroidota</taxon>
        <taxon>Cytophagia</taxon>
        <taxon>Cytophagales</taxon>
        <taxon>Flammeovirgaceae</taxon>
        <taxon>Rapidithrix</taxon>
    </lineage>
</organism>
<evidence type="ECO:0000259" key="5">
    <source>
        <dbReference type="Pfam" id="PF00877"/>
    </source>
</evidence>
<dbReference type="InterPro" id="IPR000064">
    <property type="entry name" value="NLP_P60_dom"/>
</dbReference>
<evidence type="ECO:0000256" key="4">
    <source>
        <dbReference type="ARBA" id="ARBA00022807"/>
    </source>
</evidence>
<keyword evidence="3" id="KW-0378">Hydrolase</keyword>
<dbReference type="RefSeq" id="WP_346824706.1">
    <property type="nucleotide sequence ID" value="NZ_JBDKWZ010000030.1"/>
</dbReference>
<keyword evidence="2" id="KW-0645">Protease</keyword>
<keyword evidence="7" id="KW-1185">Reference proteome</keyword>
<proteinExistence type="inferred from homology"/>
<dbReference type="EMBL" id="JBDKWZ010000030">
    <property type="protein sequence ID" value="MEN7551929.1"/>
    <property type="molecule type" value="Genomic_DNA"/>
</dbReference>
<evidence type="ECO:0000313" key="6">
    <source>
        <dbReference type="EMBL" id="MEN7551929.1"/>
    </source>
</evidence>
<gene>
    <name evidence="6" type="ORF">AAG747_28705</name>
</gene>
<dbReference type="Gene3D" id="3.90.1720.10">
    <property type="entry name" value="endopeptidase domain like (from Nostoc punctiforme)"/>
    <property type="match status" value="1"/>
</dbReference>
<dbReference type="Proteomes" id="UP001403385">
    <property type="component" value="Unassembled WGS sequence"/>
</dbReference>
<dbReference type="Pfam" id="PF00877">
    <property type="entry name" value="NLPC_P60"/>
    <property type="match status" value="1"/>
</dbReference>
<name>A0AAW9SI21_9BACT</name>
<feature type="domain" description="NlpC/P60" evidence="5">
    <location>
        <begin position="86"/>
        <end position="191"/>
    </location>
</feature>
<evidence type="ECO:0000256" key="1">
    <source>
        <dbReference type="ARBA" id="ARBA00007074"/>
    </source>
</evidence>
<dbReference type="InterPro" id="IPR038765">
    <property type="entry name" value="Papain-like_cys_pep_sf"/>
</dbReference>
<keyword evidence="4" id="KW-0788">Thiol protease</keyword>
<dbReference type="AlphaFoldDB" id="A0AAW9SI21"/>
<comment type="caution">
    <text evidence="6">The sequence shown here is derived from an EMBL/GenBank/DDBJ whole genome shotgun (WGS) entry which is preliminary data.</text>
</comment>
<sequence length="200" mass="23521">MINASCKSKKYISEIPYKFKFDRDQIEYALSIKKNLNEDSIIQEYEEDLTERELYLKEKYSIILQVKPSEIKNYPFYDFIDQKIGKPYISGEDLEGVSMAFFVQDLFEYTYKAKLPSTPLDIFNSAEVKLFMGRPYLEEGDLIFLRYNKDNPISDVIVYLKNGKIVATNPKGVLSIYNFSEEYFQKRYLVSGRLKTSDDE</sequence>
<reference evidence="6 7" key="1">
    <citation type="submission" date="2024-04" db="EMBL/GenBank/DDBJ databases">
        <title>Novel genus in family Flammeovirgaceae.</title>
        <authorList>
            <person name="Nguyen T.H."/>
            <person name="Vuong T.Q."/>
            <person name="Le H."/>
            <person name="Kim S.-G."/>
        </authorList>
    </citation>
    <scope>NUCLEOTIDE SEQUENCE [LARGE SCALE GENOMIC DNA]</scope>
    <source>
        <strain evidence="6 7">JCM 23209</strain>
    </source>
</reference>
<dbReference type="SUPFAM" id="SSF54001">
    <property type="entry name" value="Cysteine proteinases"/>
    <property type="match status" value="1"/>
</dbReference>